<dbReference type="SUPFAM" id="SSF55874">
    <property type="entry name" value="ATPase domain of HSP90 chaperone/DNA topoisomerase II/histidine kinase"/>
    <property type="match status" value="1"/>
</dbReference>
<dbReference type="InterPro" id="IPR003661">
    <property type="entry name" value="HisK_dim/P_dom"/>
</dbReference>
<gene>
    <name evidence="6" type="ORF">PG993_003430</name>
</gene>
<dbReference type="InterPro" id="IPR029016">
    <property type="entry name" value="GAF-like_dom_sf"/>
</dbReference>
<evidence type="ECO:0000256" key="1">
    <source>
        <dbReference type="ARBA" id="ARBA00022553"/>
    </source>
</evidence>
<dbReference type="Proteomes" id="UP001444661">
    <property type="component" value="Unassembled WGS sequence"/>
</dbReference>
<keyword evidence="1 2" id="KW-0597">Phosphoprotein</keyword>
<dbReference type="InterPro" id="IPR011006">
    <property type="entry name" value="CheY-like_superfamily"/>
</dbReference>
<protein>
    <recommendedName>
        <fullName evidence="8">Histidine kinase</fullName>
    </recommendedName>
</protein>
<organism evidence="6 7">
    <name type="scientific">Apiospora rasikravindrae</name>
    <dbReference type="NCBI Taxonomy" id="990691"/>
    <lineage>
        <taxon>Eukaryota</taxon>
        <taxon>Fungi</taxon>
        <taxon>Dikarya</taxon>
        <taxon>Ascomycota</taxon>
        <taxon>Pezizomycotina</taxon>
        <taxon>Sordariomycetes</taxon>
        <taxon>Xylariomycetidae</taxon>
        <taxon>Amphisphaeriales</taxon>
        <taxon>Apiosporaceae</taxon>
        <taxon>Apiospora</taxon>
    </lineage>
</organism>
<evidence type="ECO:0000259" key="5">
    <source>
        <dbReference type="PROSITE" id="PS50110"/>
    </source>
</evidence>
<dbReference type="EMBL" id="JAQQWK010000002">
    <property type="protein sequence ID" value="KAK8052045.1"/>
    <property type="molecule type" value="Genomic_DNA"/>
</dbReference>
<evidence type="ECO:0000313" key="6">
    <source>
        <dbReference type="EMBL" id="KAK8052045.1"/>
    </source>
</evidence>
<name>A0ABR1TZJ0_9PEZI</name>
<feature type="region of interest" description="Disordered" evidence="3">
    <location>
        <begin position="995"/>
        <end position="1090"/>
    </location>
</feature>
<feature type="region of interest" description="Disordered" evidence="3">
    <location>
        <begin position="380"/>
        <end position="415"/>
    </location>
</feature>
<comment type="caution">
    <text evidence="6">The sequence shown here is derived from an EMBL/GenBank/DDBJ whole genome shotgun (WGS) entry which is preliminary data.</text>
</comment>
<feature type="region of interest" description="Disordered" evidence="3">
    <location>
        <begin position="466"/>
        <end position="513"/>
    </location>
</feature>
<dbReference type="Gene3D" id="3.30.450.40">
    <property type="match status" value="1"/>
</dbReference>
<dbReference type="Pfam" id="PF00072">
    <property type="entry name" value="Response_reg"/>
    <property type="match status" value="1"/>
</dbReference>
<dbReference type="PANTHER" id="PTHR43719:SF28">
    <property type="entry name" value="PEROXIDE STRESS-ACTIVATED HISTIDINE KINASE MAK1-RELATED"/>
    <property type="match status" value="1"/>
</dbReference>
<dbReference type="InterPro" id="IPR004358">
    <property type="entry name" value="Sig_transdc_His_kin-like_C"/>
</dbReference>
<feature type="domain" description="Response regulatory" evidence="5">
    <location>
        <begin position="1089"/>
        <end position="1210"/>
    </location>
</feature>
<dbReference type="Gene3D" id="3.40.50.2300">
    <property type="match status" value="1"/>
</dbReference>
<dbReference type="InterPro" id="IPR036097">
    <property type="entry name" value="HisK_dim/P_sf"/>
</dbReference>
<dbReference type="Gene3D" id="1.10.287.130">
    <property type="match status" value="1"/>
</dbReference>
<dbReference type="PROSITE" id="PS50110">
    <property type="entry name" value="RESPONSE_REGULATORY"/>
    <property type="match status" value="1"/>
</dbReference>
<dbReference type="Pfam" id="PF02518">
    <property type="entry name" value="HATPase_c"/>
    <property type="match status" value="1"/>
</dbReference>
<feature type="region of interest" description="Disordered" evidence="3">
    <location>
        <begin position="287"/>
        <end position="306"/>
    </location>
</feature>
<dbReference type="InterPro" id="IPR005467">
    <property type="entry name" value="His_kinase_dom"/>
</dbReference>
<feature type="region of interest" description="Disordered" evidence="3">
    <location>
        <begin position="251"/>
        <end position="276"/>
    </location>
</feature>
<dbReference type="Pfam" id="PF00512">
    <property type="entry name" value="HisKA"/>
    <property type="match status" value="1"/>
</dbReference>
<dbReference type="PROSITE" id="PS50109">
    <property type="entry name" value="HIS_KIN"/>
    <property type="match status" value="1"/>
</dbReference>
<dbReference type="Gene3D" id="3.30.565.10">
    <property type="entry name" value="Histidine kinase-like ATPase, C-terminal domain"/>
    <property type="match status" value="1"/>
</dbReference>
<dbReference type="SMART" id="SM00448">
    <property type="entry name" value="REC"/>
    <property type="match status" value="1"/>
</dbReference>
<feature type="compositionally biased region" description="Low complexity" evidence="3">
    <location>
        <begin position="497"/>
        <end position="506"/>
    </location>
</feature>
<accession>A0ABR1TZJ0</accession>
<dbReference type="SMART" id="SM00388">
    <property type="entry name" value="HisKA"/>
    <property type="match status" value="1"/>
</dbReference>
<dbReference type="InterPro" id="IPR036890">
    <property type="entry name" value="HATPase_C_sf"/>
</dbReference>
<feature type="domain" description="Histidine kinase" evidence="4">
    <location>
        <begin position="549"/>
        <end position="835"/>
    </location>
</feature>
<dbReference type="SUPFAM" id="SSF55781">
    <property type="entry name" value="GAF domain-like"/>
    <property type="match status" value="1"/>
</dbReference>
<dbReference type="InterPro" id="IPR003594">
    <property type="entry name" value="HATPase_dom"/>
</dbReference>
<feature type="compositionally biased region" description="Polar residues" evidence="3">
    <location>
        <begin position="470"/>
        <end position="486"/>
    </location>
</feature>
<proteinExistence type="predicted"/>
<feature type="modified residue" description="4-aspartylphosphate" evidence="2">
    <location>
        <position position="1140"/>
    </location>
</feature>
<dbReference type="CDD" id="cd17546">
    <property type="entry name" value="REC_hyHK_CKI1_RcsC-like"/>
    <property type="match status" value="1"/>
</dbReference>
<dbReference type="PANTHER" id="PTHR43719">
    <property type="entry name" value="TWO-COMPONENT HISTIDINE KINASE"/>
    <property type="match status" value="1"/>
</dbReference>
<evidence type="ECO:0000256" key="3">
    <source>
        <dbReference type="SAM" id="MobiDB-lite"/>
    </source>
</evidence>
<feature type="compositionally biased region" description="Low complexity" evidence="3">
    <location>
        <begin position="1063"/>
        <end position="1079"/>
    </location>
</feature>
<dbReference type="SUPFAM" id="SSF47384">
    <property type="entry name" value="Homodimeric domain of signal transducing histidine kinase"/>
    <property type="match status" value="1"/>
</dbReference>
<dbReference type="InterPro" id="IPR001789">
    <property type="entry name" value="Sig_transdc_resp-reg_receiver"/>
</dbReference>
<reference evidence="6 7" key="1">
    <citation type="submission" date="2023-01" db="EMBL/GenBank/DDBJ databases">
        <title>Analysis of 21 Apiospora genomes using comparative genomics revels a genus with tremendous synthesis potential of carbohydrate active enzymes and secondary metabolites.</title>
        <authorList>
            <person name="Sorensen T."/>
        </authorList>
    </citation>
    <scope>NUCLEOTIDE SEQUENCE [LARGE SCALE GENOMIC DNA]</scope>
    <source>
        <strain evidence="6 7">CBS 33761</strain>
    </source>
</reference>
<keyword evidence="7" id="KW-1185">Reference proteome</keyword>
<dbReference type="SUPFAM" id="SSF52172">
    <property type="entry name" value="CheY-like"/>
    <property type="match status" value="1"/>
</dbReference>
<dbReference type="PRINTS" id="PR00344">
    <property type="entry name" value="BCTRLSENSOR"/>
</dbReference>
<feature type="region of interest" description="Disordered" evidence="3">
    <location>
        <begin position="317"/>
        <end position="343"/>
    </location>
</feature>
<evidence type="ECO:0008006" key="8">
    <source>
        <dbReference type="Google" id="ProtNLM"/>
    </source>
</evidence>
<dbReference type="InterPro" id="IPR050956">
    <property type="entry name" value="2C_system_His_kinase"/>
</dbReference>
<evidence type="ECO:0000313" key="7">
    <source>
        <dbReference type="Proteomes" id="UP001444661"/>
    </source>
</evidence>
<sequence>MTVARASVTEAARERETFRYVPDLRLHSVPNDTGNQLPNSELRTSKDAVLTSFAQLVACRVNATRVFISLFDQHRQYIIAEATATLPLSPSLDHTQRGEDELILCGTSIPKAHGICGRVLDAGEIEDEHGTIALPVIVISDIHSDTGIASNSYCTSGKIGRTYAGVPIRTRNGINIGVLSLFKESPLPADGWDVVHSQILRDMSRCIVEHLRSKQARISSQRAQRMARAIGSFVENRSTLPYQEFGGAAEFPEEETAREGALNSEQQAKDRGVGTPLDEDQIFHDGFFSAEPSHEPGQLSESMGSSLDDLKLRREDSLKSTPSVQASGAQTPKSDAAASPEDMSTVEEIFSRAANILREAIETEGVVFLDAVPKAFGSLTKEAESPEKLPPPSPNSLNLSSGDETRSDNTAGGDTSAYADIMAFSTSDFSSINRDKPSPLPHLLSTKLLRAIIHKYPTGAVLNFDEDGAIQTSDPSTDDQNSTSTERQQDHESSTPRSSQGQSRARQGSKRKETPELSYFRAFSMIIMSEIHRLEISVVNKSQSDVLSSLSHELRSPLHGMVLGVELLTDTSLDAFQGNVLHTMETCGRTLADTIDHLLYFSKVNNYVGPDKRSDQGARGLRLGAWPNLEAGMKSIYMNVQLDSLVEEVVESVFAGFNFFMLSAGQIQRDAQQVGEDVAAVRRNDRIQAMEEIEHTRRGVEEFPEGLPGGYAVPLIIDLDIDPVVSHYFRTIPGGVRRIIMNLLGNALKYTSSGSIRVTLSQEWGRTKRMRCSGQLVKLTVADTGRGIAHEFLRENLYQAFAQEDRLAPGLGLGLNVVKKVANSLGGRVTLDSEPVTPDDSTSVTEEEEAELIFFAKQRRELKGLRICLVGFETPVCLLQRHKGSAEVKASPQSVWKICRNWLQMEVVSTAEATEVAPDLILCEDSATSHAYMSSPESLKAPVVVMCADVPTAFRRSSETDAIEGSRCMDFVSQPLGPRKLAKILLSVVKRWVEHQDSVTPPPRPVSLLSLDIPPLRRKLGPERTQSRTSTTSEASSGASKRSHGIPEEGQPSTNDVGSLPESSQPKAQSQAAQPSKSPGSDAAEPPPKFLLVDDNPINLRILGAYMKKLNVTFALANDGQEAVDKVLGHPGQFACIFMDINMPRLDGLQATRQIRQFEQTHRHAQSTIIALSGLASSSVQQEAFQSGIELFLTKPVKLKEISGILTARGLL</sequence>
<dbReference type="CDD" id="cd00082">
    <property type="entry name" value="HisKA"/>
    <property type="match status" value="1"/>
</dbReference>
<feature type="compositionally biased region" description="Low complexity" evidence="3">
    <location>
        <begin position="1027"/>
        <end position="1040"/>
    </location>
</feature>
<dbReference type="SMART" id="SM00387">
    <property type="entry name" value="HATPase_c"/>
    <property type="match status" value="1"/>
</dbReference>
<evidence type="ECO:0000256" key="2">
    <source>
        <dbReference type="PROSITE-ProRule" id="PRU00169"/>
    </source>
</evidence>
<feature type="compositionally biased region" description="Polar residues" evidence="3">
    <location>
        <begin position="319"/>
        <end position="333"/>
    </location>
</feature>
<evidence type="ECO:0000259" key="4">
    <source>
        <dbReference type="PROSITE" id="PS50109"/>
    </source>
</evidence>